<dbReference type="EMBL" id="JBBPBM010001686">
    <property type="protein sequence ID" value="KAK8482630.1"/>
    <property type="molecule type" value="Genomic_DNA"/>
</dbReference>
<accession>A0ABR1ZPM5</accession>
<name>A0ABR1ZPM5_9ROSI</name>
<sequence length="165" mass="17669">MLSLSQDSFLCFRLVFSELGKNQLFVRIKGLWLKEAHRFILFLASPILPFSSGSSSTFVQPTGALHGISNNSVSAGSPICFSSSVGSSTIAPSAPLSNLNSLQNSGSSTGQVSSSLNPNLSSEVSWFLDSGATHHITNDRSNLQSEEIYSGFTDTCYAIEREAHT</sequence>
<evidence type="ECO:0000313" key="2">
    <source>
        <dbReference type="Proteomes" id="UP001472677"/>
    </source>
</evidence>
<organism evidence="1 2">
    <name type="scientific">Hibiscus sabdariffa</name>
    <name type="common">roselle</name>
    <dbReference type="NCBI Taxonomy" id="183260"/>
    <lineage>
        <taxon>Eukaryota</taxon>
        <taxon>Viridiplantae</taxon>
        <taxon>Streptophyta</taxon>
        <taxon>Embryophyta</taxon>
        <taxon>Tracheophyta</taxon>
        <taxon>Spermatophyta</taxon>
        <taxon>Magnoliopsida</taxon>
        <taxon>eudicotyledons</taxon>
        <taxon>Gunneridae</taxon>
        <taxon>Pentapetalae</taxon>
        <taxon>rosids</taxon>
        <taxon>malvids</taxon>
        <taxon>Malvales</taxon>
        <taxon>Malvaceae</taxon>
        <taxon>Malvoideae</taxon>
        <taxon>Hibiscus</taxon>
    </lineage>
</organism>
<keyword evidence="2" id="KW-1185">Reference proteome</keyword>
<dbReference type="Proteomes" id="UP001472677">
    <property type="component" value="Unassembled WGS sequence"/>
</dbReference>
<proteinExistence type="predicted"/>
<gene>
    <name evidence="1" type="ORF">V6N12_009734</name>
</gene>
<protein>
    <submittedName>
        <fullName evidence="1">Uncharacterized protein</fullName>
    </submittedName>
</protein>
<evidence type="ECO:0000313" key="1">
    <source>
        <dbReference type="EMBL" id="KAK8482630.1"/>
    </source>
</evidence>
<comment type="caution">
    <text evidence="1">The sequence shown here is derived from an EMBL/GenBank/DDBJ whole genome shotgun (WGS) entry which is preliminary data.</text>
</comment>
<reference evidence="1 2" key="1">
    <citation type="journal article" date="2024" name="G3 (Bethesda)">
        <title>Genome assembly of Hibiscus sabdariffa L. provides insights into metabolisms of medicinal natural products.</title>
        <authorList>
            <person name="Kim T."/>
        </authorList>
    </citation>
    <scope>NUCLEOTIDE SEQUENCE [LARGE SCALE GENOMIC DNA]</scope>
    <source>
        <strain evidence="1">TK-2024</strain>
        <tissue evidence="1">Old leaves</tissue>
    </source>
</reference>